<dbReference type="Gene3D" id="3.40.50.300">
    <property type="entry name" value="P-loop containing nucleotide triphosphate hydrolases"/>
    <property type="match status" value="1"/>
</dbReference>
<dbReference type="CDD" id="cd17919">
    <property type="entry name" value="DEXHc_Snf"/>
    <property type="match status" value="1"/>
</dbReference>
<dbReference type="GO" id="GO:0004386">
    <property type="term" value="F:helicase activity"/>
    <property type="evidence" value="ECO:0007669"/>
    <property type="project" value="UniProtKB-KW"/>
</dbReference>
<gene>
    <name evidence="5" type="ORF">GMA7_51</name>
</gene>
<protein>
    <submittedName>
        <fullName evidence="5">Putative helicase</fullName>
    </submittedName>
</protein>
<dbReference type="GO" id="GO:0005524">
    <property type="term" value="F:ATP binding"/>
    <property type="evidence" value="ECO:0007669"/>
    <property type="project" value="InterPro"/>
</dbReference>
<keyword evidence="5" id="KW-0547">Nucleotide-binding</keyword>
<dbReference type="Pfam" id="PF00271">
    <property type="entry name" value="Helicase_C"/>
    <property type="match status" value="1"/>
</dbReference>
<evidence type="ECO:0000256" key="1">
    <source>
        <dbReference type="ARBA" id="ARBA00022801"/>
    </source>
</evidence>
<feature type="domain" description="Helicase ATP-binding" evidence="3">
    <location>
        <begin position="75"/>
        <end position="244"/>
    </location>
</feature>
<dbReference type="GeneID" id="26517411"/>
<dbReference type="SMART" id="SM00487">
    <property type="entry name" value="DEXDc"/>
    <property type="match status" value="1"/>
</dbReference>
<dbReference type="OrthoDB" id="2514at10239"/>
<dbReference type="PANTHER" id="PTHR45629:SF7">
    <property type="entry name" value="DNA EXCISION REPAIR PROTEIN ERCC-6-RELATED"/>
    <property type="match status" value="1"/>
</dbReference>
<dbReference type="SUPFAM" id="SSF52540">
    <property type="entry name" value="P-loop containing nucleoside triphosphate hydrolases"/>
    <property type="match status" value="2"/>
</dbReference>
<feature type="domain" description="Helicase C-terminal" evidence="4">
    <location>
        <begin position="372"/>
        <end position="543"/>
    </location>
</feature>
<dbReference type="InterPro" id="IPR027417">
    <property type="entry name" value="P-loop_NTPase"/>
</dbReference>
<feature type="region of interest" description="Disordered" evidence="2">
    <location>
        <begin position="24"/>
        <end position="51"/>
    </location>
</feature>
<dbReference type="InterPro" id="IPR050496">
    <property type="entry name" value="SNF2_RAD54_helicase_repair"/>
</dbReference>
<dbReference type="RefSeq" id="YP_009189188.1">
    <property type="nucleotide sequence ID" value="NC_028673.1"/>
</dbReference>
<evidence type="ECO:0000313" key="6">
    <source>
        <dbReference type="Proteomes" id="UP000202743"/>
    </source>
</evidence>
<dbReference type="EMBL" id="KR063278">
    <property type="protein sequence ID" value="AKJ72488.1"/>
    <property type="molecule type" value="Genomic_DNA"/>
</dbReference>
<dbReference type="GO" id="GO:0016787">
    <property type="term" value="F:hydrolase activity"/>
    <property type="evidence" value="ECO:0007669"/>
    <property type="project" value="UniProtKB-KW"/>
</dbReference>
<keyword evidence="6" id="KW-1185">Reference proteome</keyword>
<dbReference type="InterPro" id="IPR001650">
    <property type="entry name" value="Helicase_C-like"/>
</dbReference>
<organism evidence="5 6">
    <name type="scientific">Gordonia phage GMA7</name>
    <dbReference type="NCBI Taxonomy" id="1647286"/>
    <lineage>
        <taxon>Viruses</taxon>
        <taxon>Duplodnaviria</taxon>
        <taxon>Heunggongvirae</taxon>
        <taxon>Uroviricota</taxon>
        <taxon>Caudoviricetes</taxon>
        <taxon>Getseptimavirus</taxon>
        <taxon>Getseptimavirus GMA7</taxon>
    </lineage>
</organism>
<evidence type="ECO:0000256" key="2">
    <source>
        <dbReference type="SAM" id="MobiDB-lite"/>
    </source>
</evidence>
<dbReference type="Proteomes" id="UP000202743">
    <property type="component" value="Segment"/>
</dbReference>
<accession>A0A0K0N6W5</accession>
<dbReference type="PROSITE" id="PS51192">
    <property type="entry name" value="HELICASE_ATP_BIND_1"/>
    <property type="match status" value="1"/>
</dbReference>
<dbReference type="Pfam" id="PF00176">
    <property type="entry name" value="SNF2-rel_dom"/>
    <property type="match status" value="1"/>
</dbReference>
<keyword evidence="5" id="KW-0067">ATP-binding</keyword>
<dbReference type="PANTHER" id="PTHR45629">
    <property type="entry name" value="SNF2/RAD54 FAMILY MEMBER"/>
    <property type="match status" value="1"/>
</dbReference>
<sequence length="543" mass="61316">MLADLESKLTASINRRASELGMSVPTLDPKSAVPPATSRRKSMTAPPITVPKSRGSLDNWIKPEIVLKPYQEEGVKWLKNKRGAILGDEMGLGKTIQALFTFGMHIWMSVKKDPSKRCFMVAVVPASLRMNWADEIEKFTYLDYCVPTGNVIERFKQIETFKKIDNHKILVINYEVLADHLQQINSMGVDFIVADEAHVIKNKETNAYKNISQIAAPRRLAMTGTPMTNQVDDLWTLLDWVTPGQWGTFAGFRAKYCSLGGFNGKQVVSVKNPRQLTTRLSQVMLRREIDNVIDLPEVNVIRRLVSLVDRPREMYNYLATEHKLQKFVPAMTEEQEEALEWPMVRQLRMRQICSTTATLVPSWDESPKLDLAIEDAVEILDNGHKLIVFTQFKEVIDCYKRRLEVARPGTPIYEISGRVSKDKRQGVVKEWEALEGGAVVIGIIKAIGVGLNMTAANHGQFVGKEFSPGLNDQCIGRMRRVGSEKHSSITIFDYQVKNSAEYRVEQIIKDKEFSFDTIVRGGTKGSQDSSFMEKLSEALEGTL</sequence>
<evidence type="ECO:0000259" key="4">
    <source>
        <dbReference type="PROSITE" id="PS51194"/>
    </source>
</evidence>
<dbReference type="InterPro" id="IPR014001">
    <property type="entry name" value="Helicase_ATP-bd"/>
</dbReference>
<dbReference type="Gene3D" id="3.40.50.10810">
    <property type="entry name" value="Tandem AAA-ATPase domain"/>
    <property type="match status" value="1"/>
</dbReference>
<dbReference type="PROSITE" id="PS51194">
    <property type="entry name" value="HELICASE_CTER"/>
    <property type="match status" value="1"/>
</dbReference>
<evidence type="ECO:0000259" key="3">
    <source>
        <dbReference type="PROSITE" id="PS51192"/>
    </source>
</evidence>
<dbReference type="InterPro" id="IPR049730">
    <property type="entry name" value="SNF2/RAD54-like_C"/>
</dbReference>
<dbReference type="KEGG" id="vg:26517411"/>
<name>A0A0K0N6W5_9CAUD</name>
<dbReference type="CDD" id="cd18793">
    <property type="entry name" value="SF2_C_SNF"/>
    <property type="match status" value="1"/>
</dbReference>
<dbReference type="InterPro" id="IPR038718">
    <property type="entry name" value="SNF2-like_sf"/>
</dbReference>
<proteinExistence type="predicted"/>
<keyword evidence="5" id="KW-0347">Helicase</keyword>
<reference evidence="5 6" key="1">
    <citation type="journal article" date="2015" name="PLoS ONE">
        <title>Lysis to Kill: Evaluation of the Lytic Abilities, and Genomics of Nine Bacteriophages Infective for Gordonia spp. and Their Potential Use in Activated Sludge Foam Biocontrol.</title>
        <authorList>
            <person name="Dyson Z.A."/>
            <person name="Tucci J."/>
            <person name="Seviour R.J."/>
            <person name="Petrovski S."/>
        </authorList>
    </citation>
    <scope>NUCLEOTIDE SEQUENCE [LARGE SCALE GENOMIC DNA]</scope>
</reference>
<keyword evidence="1" id="KW-0378">Hydrolase</keyword>
<evidence type="ECO:0000313" key="5">
    <source>
        <dbReference type="EMBL" id="AKJ72488.1"/>
    </source>
</evidence>
<dbReference type="InterPro" id="IPR000330">
    <property type="entry name" value="SNF2_N"/>
</dbReference>